<dbReference type="PANTHER" id="PTHR43415:SF3">
    <property type="entry name" value="GNAT-FAMILY ACETYLTRANSFERASE"/>
    <property type="match status" value="1"/>
</dbReference>
<dbReference type="Pfam" id="PF13302">
    <property type="entry name" value="Acetyltransf_3"/>
    <property type="match status" value="1"/>
</dbReference>
<dbReference type="InterPro" id="IPR000182">
    <property type="entry name" value="GNAT_dom"/>
</dbReference>
<gene>
    <name evidence="2" type="ORF">RC74_04805</name>
</gene>
<evidence type="ECO:0000313" key="2">
    <source>
        <dbReference type="EMBL" id="AML50690.1"/>
    </source>
</evidence>
<dbReference type="Gene3D" id="3.40.50.2000">
    <property type="entry name" value="Glycogen Phosphorylase B"/>
    <property type="match status" value="1"/>
</dbReference>
<protein>
    <recommendedName>
        <fullName evidence="1">N-acetyltransferase domain-containing protein</fullName>
    </recommendedName>
</protein>
<dbReference type="InterPro" id="IPR016181">
    <property type="entry name" value="Acyl_CoA_acyltransferase"/>
</dbReference>
<dbReference type="PROSITE" id="PS51186">
    <property type="entry name" value="GNAT"/>
    <property type="match status" value="1"/>
</dbReference>
<accession>A0A126UXC5</accession>
<dbReference type="EMBL" id="CP014327">
    <property type="protein sequence ID" value="AML50690.1"/>
    <property type="molecule type" value="Genomic_DNA"/>
</dbReference>
<organism evidence="2 3">
    <name type="scientific">Falsihalocynthiibacter arcticus</name>
    <dbReference type="NCBI Taxonomy" id="1579316"/>
    <lineage>
        <taxon>Bacteria</taxon>
        <taxon>Pseudomonadati</taxon>
        <taxon>Pseudomonadota</taxon>
        <taxon>Alphaproteobacteria</taxon>
        <taxon>Rhodobacterales</taxon>
        <taxon>Roseobacteraceae</taxon>
        <taxon>Falsihalocynthiibacter</taxon>
    </lineage>
</organism>
<proteinExistence type="predicted"/>
<dbReference type="Gene3D" id="3.40.630.30">
    <property type="match status" value="1"/>
</dbReference>
<dbReference type="RefSeq" id="WP_062628141.1">
    <property type="nucleotide sequence ID" value="NZ_CP014327.1"/>
</dbReference>
<dbReference type="KEGG" id="hat:RC74_04805"/>
<keyword evidence="3" id="KW-1185">Reference proteome</keyword>
<dbReference type="PANTHER" id="PTHR43415">
    <property type="entry name" value="SPERMIDINE N(1)-ACETYLTRANSFERASE"/>
    <property type="match status" value="1"/>
</dbReference>
<dbReference type="STRING" id="1579316.RC74_04805"/>
<dbReference type="AlphaFoldDB" id="A0A126UXC5"/>
<name>A0A126UXC5_9RHOB</name>
<dbReference type="Proteomes" id="UP000070371">
    <property type="component" value="Chromosome"/>
</dbReference>
<dbReference type="SUPFAM" id="SSF55729">
    <property type="entry name" value="Acyl-CoA N-acyltransferases (Nat)"/>
    <property type="match status" value="1"/>
</dbReference>
<reference evidence="2 3" key="1">
    <citation type="submission" date="2016-02" db="EMBL/GenBank/DDBJ databases">
        <title>Complete genome sequence of Halocynthiibacter arcticus PAMC 20958t from arctic marine sediment.</title>
        <authorList>
            <person name="Lee Y.M."/>
            <person name="Baek K."/>
            <person name="Lee H.K."/>
            <person name="Shin S.C."/>
        </authorList>
    </citation>
    <scope>NUCLEOTIDE SEQUENCE [LARGE SCALE GENOMIC DNA]</scope>
    <source>
        <strain evidence="2">PAMC 20958</strain>
    </source>
</reference>
<evidence type="ECO:0000313" key="3">
    <source>
        <dbReference type="Proteomes" id="UP000070371"/>
    </source>
</evidence>
<evidence type="ECO:0000259" key="1">
    <source>
        <dbReference type="PROSITE" id="PS51186"/>
    </source>
</evidence>
<sequence length="299" mass="32730">MGSSSQTVTEVETLLATRPMATLALDADNMAERMALADLCIGAGGMTSWERCCLGLPAMAICTADNQKAVLDALDRAGAVTALSLEQARNPNILHHALIRTISKCQNMSKAAAGLCDGLGAGRVMDVLDAKLRPMELGDTKTLFEWRNQSHIRAASLDTDELVWSDHESWMQKTSRGNEGLWMIYSEGSRDLGHVNAQIVAGKTWSWGFYVGAENPPRGAGQRMLAAFLKVLFDRRDVIALEAKVRVENTRSIALHKRFGFRQIGDDDPQVLAFRLDRCDVKLAAGFWQPVKGENSDAP</sequence>
<dbReference type="SUPFAM" id="SSF53756">
    <property type="entry name" value="UDP-Glycosyltransferase/glycogen phosphorylase"/>
    <property type="match status" value="1"/>
</dbReference>
<feature type="domain" description="N-acetyltransferase" evidence="1">
    <location>
        <begin position="130"/>
        <end position="277"/>
    </location>
</feature>
<dbReference type="GO" id="GO:0016747">
    <property type="term" value="F:acyltransferase activity, transferring groups other than amino-acyl groups"/>
    <property type="evidence" value="ECO:0007669"/>
    <property type="project" value="InterPro"/>
</dbReference>